<keyword evidence="3" id="KW-1185">Reference proteome</keyword>
<dbReference type="Gene3D" id="2.60.110.10">
    <property type="entry name" value="Thaumatin"/>
    <property type="match status" value="1"/>
</dbReference>
<name>A0AAN7GHZ5_9MYRT</name>
<dbReference type="InterPro" id="IPR037176">
    <property type="entry name" value="Osmotin/thaumatin-like_sf"/>
</dbReference>
<dbReference type="InterPro" id="IPR001938">
    <property type="entry name" value="Thaumatin"/>
</dbReference>
<dbReference type="AlphaFoldDB" id="A0AAN7GHZ5"/>
<evidence type="ECO:0000256" key="1">
    <source>
        <dbReference type="PIRSR" id="PIRSR002703-1"/>
    </source>
</evidence>
<feature type="disulfide bond" evidence="1">
    <location>
        <begin position="162"/>
        <end position="247"/>
    </location>
</feature>
<dbReference type="PIRSF" id="PIRSF002703">
    <property type="entry name" value="Thaumatin"/>
    <property type="match status" value="1"/>
</dbReference>
<dbReference type="PANTHER" id="PTHR31048">
    <property type="entry name" value="OS03G0233200 PROTEIN"/>
    <property type="match status" value="1"/>
</dbReference>
<evidence type="ECO:0000313" key="2">
    <source>
        <dbReference type="EMBL" id="KAK4744733.1"/>
    </source>
</evidence>
<proteinExistence type="predicted"/>
<feature type="disulfide bond" evidence="1">
    <location>
        <begin position="44"/>
        <end position="258"/>
    </location>
</feature>
<dbReference type="CDD" id="cd09218">
    <property type="entry name" value="TLP-PA"/>
    <property type="match status" value="1"/>
</dbReference>
<accession>A0AAN7GHZ5</accession>
<gene>
    <name evidence="2" type="ORF">SAY87_011045</name>
</gene>
<reference evidence="2 3" key="1">
    <citation type="journal article" date="2023" name="Hortic Res">
        <title>Pangenome of water caltrop reveals structural variations and asymmetric subgenome divergence after allopolyploidization.</title>
        <authorList>
            <person name="Zhang X."/>
            <person name="Chen Y."/>
            <person name="Wang L."/>
            <person name="Yuan Y."/>
            <person name="Fang M."/>
            <person name="Shi L."/>
            <person name="Lu R."/>
            <person name="Comes H.P."/>
            <person name="Ma Y."/>
            <person name="Chen Y."/>
            <person name="Huang G."/>
            <person name="Zhou Y."/>
            <person name="Zheng Z."/>
            <person name="Qiu Y."/>
        </authorList>
    </citation>
    <scope>NUCLEOTIDE SEQUENCE [LARGE SCALE GENOMIC DNA]</scope>
    <source>
        <tissue evidence="2">Roots</tissue>
    </source>
</reference>
<dbReference type="SMART" id="SM00205">
    <property type="entry name" value="THN"/>
    <property type="match status" value="1"/>
</dbReference>
<comment type="caution">
    <text evidence="2">The sequence shown here is derived from an EMBL/GenBank/DDBJ whole genome shotgun (WGS) entry which is preliminary data.</text>
</comment>
<dbReference type="PRINTS" id="PR00347">
    <property type="entry name" value="THAUMATIN"/>
</dbReference>
<feature type="disulfide bond" evidence="1">
    <location>
        <begin position="167"/>
        <end position="230"/>
    </location>
</feature>
<evidence type="ECO:0008006" key="4">
    <source>
        <dbReference type="Google" id="ProtNLM"/>
    </source>
</evidence>
<organism evidence="2 3">
    <name type="scientific">Trapa incisa</name>
    <dbReference type="NCBI Taxonomy" id="236973"/>
    <lineage>
        <taxon>Eukaryota</taxon>
        <taxon>Viridiplantae</taxon>
        <taxon>Streptophyta</taxon>
        <taxon>Embryophyta</taxon>
        <taxon>Tracheophyta</taxon>
        <taxon>Spermatophyta</taxon>
        <taxon>Magnoliopsida</taxon>
        <taxon>eudicotyledons</taxon>
        <taxon>Gunneridae</taxon>
        <taxon>Pentapetalae</taxon>
        <taxon>rosids</taxon>
        <taxon>malvids</taxon>
        <taxon>Myrtales</taxon>
        <taxon>Lythraceae</taxon>
        <taxon>Trapa</taxon>
    </lineage>
</organism>
<protein>
    <recommendedName>
        <fullName evidence="4">Thaumatin-like protein</fullName>
    </recommendedName>
</protein>
<evidence type="ECO:0000313" key="3">
    <source>
        <dbReference type="Proteomes" id="UP001345219"/>
    </source>
</evidence>
<keyword evidence="1" id="KW-1015">Disulfide bond</keyword>
<sequence length="259" mass="27106">MNIHSIHNSSMAEVKSVMLLGLMMPFFFLSNQVVAVTFTFKNNCPYTVWPATLTAAGKPQLSTTGFELGTGLSKVVDVPASWSGRVWGRTLCATDAAGKFTCQAADCGSGKLECNGAGGIPPASLAELTLNGFGGQDFYDISLVDGFNIPVSLTPDGGAGGCKTTTCSANINSVCPPELLLKGSDGDGAGIGCKSACLVFNKPEYCCTEAYGTPQTCPPTNYSKVFKDNCPQAYSYAYDDKTSTFTCPAGANYIVTFCP</sequence>
<dbReference type="EMBL" id="JAXIOK010000022">
    <property type="protein sequence ID" value="KAK4744733.1"/>
    <property type="molecule type" value="Genomic_DNA"/>
</dbReference>
<dbReference type="SUPFAM" id="SSF49870">
    <property type="entry name" value="Osmotin, thaumatin-like protein"/>
    <property type="match status" value="1"/>
</dbReference>
<feature type="disulfide bond" evidence="1">
    <location>
        <begin position="107"/>
        <end position="114"/>
    </location>
</feature>
<dbReference type="Pfam" id="PF00314">
    <property type="entry name" value="Thaumatin"/>
    <property type="match status" value="1"/>
</dbReference>
<feature type="disulfide bond" evidence="1">
    <location>
        <begin position="207"/>
        <end position="217"/>
    </location>
</feature>
<dbReference type="Proteomes" id="UP001345219">
    <property type="component" value="Chromosome 9"/>
</dbReference>
<feature type="disulfide bond" evidence="1">
    <location>
        <begin position="197"/>
        <end position="206"/>
    </location>
</feature>
<feature type="disulfide bond" evidence="1">
    <location>
        <begin position="175"/>
        <end position="193"/>
    </location>
</feature>
<dbReference type="FunFam" id="2.60.110.10:FF:000001">
    <property type="entry name" value="THAUMATIN-LIKE PROTEIN 1"/>
    <property type="match status" value="1"/>
</dbReference>
<dbReference type="PROSITE" id="PS51367">
    <property type="entry name" value="THAUMATIN_2"/>
    <property type="match status" value="1"/>
</dbReference>
<feature type="disulfide bond" evidence="1">
    <location>
        <begin position="92"/>
        <end position="102"/>
    </location>
</feature>